<keyword evidence="15" id="KW-1185">Reference proteome</keyword>
<evidence type="ECO:0000256" key="5">
    <source>
        <dbReference type="ARBA" id="ARBA00022692"/>
    </source>
</evidence>
<evidence type="ECO:0000256" key="12">
    <source>
        <dbReference type="SAM" id="Phobius"/>
    </source>
</evidence>
<evidence type="ECO:0000256" key="6">
    <source>
        <dbReference type="ARBA" id="ARBA00022723"/>
    </source>
</evidence>
<dbReference type="Proteomes" id="UP000055136">
    <property type="component" value="Chromosome"/>
</dbReference>
<evidence type="ECO:0000256" key="4">
    <source>
        <dbReference type="ARBA" id="ARBA00022679"/>
    </source>
</evidence>
<sequence length="303" mass="34812">MGLAPAEYWIVVAVAVAATVAAFWFGWRNWRRARLIEDAPTAKIRSAHQGYVELEGHGRLMDGEPVVAPLTSHHCLWYRYQIERKDTYHTKHGTQTKWTTVRQETSDNLFLLDDDSGHCVIDPGGAEITTDEKLCWYGDSEWPLSAPLLGSGSAFVGTGRYRYTEWLMLEGQPLYAIGQFKTVAPAQMYSVAEQTRDLIRDWKQDQAALLERFDVNKDGRIDQDEWKIVRHSAKLHAQQEHRERARQPEIHILARPEDTRHPYLLSIYPQDQLTKRYRLRAYLSLAGFFLAGAAAAWLLQQGF</sequence>
<dbReference type="GO" id="GO:0061630">
    <property type="term" value="F:ubiquitin protein ligase activity"/>
    <property type="evidence" value="ECO:0007669"/>
    <property type="project" value="UniProtKB-EC"/>
</dbReference>
<keyword evidence="7" id="KW-0863">Zinc-finger</keyword>
<proteinExistence type="predicted"/>
<keyword evidence="6" id="KW-0479">Metal-binding</keyword>
<organism evidence="14 15">
    <name type="scientific">Candidatus Tenderia electrophaga</name>
    <dbReference type="NCBI Taxonomy" id="1748243"/>
    <lineage>
        <taxon>Bacteria</taxon>
        <taxon>Pseudomonadati</taxon>
        <taxon>Pseudomonadota</taxon>
        <taxon>Gammaproteobacteria</taxon>
        <taxon>Candidatus Tenderiales</taxon>
        <taxon>Candidatus Tenderiaceae</taxon>
        <taxon>Candidatus Tenderia</taxon>
    </lineage>
</organism>
<evidence type="ECO:0000256" key="9">
    <source>
        <dbReference type="ARBA" id="ARBA00022833"/>
    </source>
</evidence>
<dbReference type="InterPro" id="IPR018247">
    <property type="entry name" value="EF_Hand_1_Ca_BS"/>
</dbReference>
<evidence type="ECO:0000256" key="10">
    <source>
        <dbReference type="ARBA" id="ARBA00022989"/>
    </source>
</evidence>
<dbReference type="GO" id="GO:0005509">
    <property type="term" value="F:calcium ion binding"/>
    <property type="evidence" value="ECO:0007669"/>
    <property type="project" value="InterPro"/>
</dbReference>
<evidence type="ECO:0000313" key="14">
    <source>
        <dbReference type="EMBL" id="ALP52060.1"/>
    </source>
</evidence>
<feature type="domain" description="EF-hand" evidence="13">
    <location>
        <begin position="201"/>
        <end position="236"/>
    </location>
</feature>
<keyword evidence="11 12" id="KW-0472">Membrane</keyword>
<comment type="subcellular location">
    <subcellularLocation>
        <location evidence="2">Membrane</location>
        <topology evidence="2">Multi-pass membrane protein</topology>
    </subcellularLocation>
</comment>
<dbReference type="AlphaFoldDB" id="A0A0S2TAB8"/>
<keyword evidence="8" id="KW-0833">Ubl conjugation pathway</keyword>
<dbReference type="GO" id="GO:0016020">
    <property type="term" value="C:membrane"/>
    <property type="evidence" value="ECO:0007669"/>
    <property type="project" value="UniProtKB-SubCell"/>
</dbReference>
<dbReference type="EC" id="2.3.2.27" evidence="3"/>
<evidence type="ECO:0000313" key="15">
    <source>
        <dbReference type="Proteomes" id="UP000055136"/>
    </source>
</evidence>
<protein>
    <recommendedName>
        <fullName evidence="3">RING-type E3 ubiquitin transferase</fullName>
        <ecNumber evidence="3">2.3.2.27</ecNumber>
    </recommendedName>
</protein>
<evidence type="ECO:0000256" key="1">
    <source>
        <dbReference type="ARBA" id="ARBA00000900"/>
    </source>
</evidence>
<dbReference type="PROSITE" id="PS50222">
    <property type="entry name" value="EF_HAND_2"/>
    <property type="match status" value="1"/>
</dbReference>
<dbReference type="GO" id="GO:0008270">
    <property type="term" value="F:zinc ion binding"/>
    <property type="evidence" value="ECO:0007669"/>
    <property type="project" value="UniProtKB-KW"/>
</dbReference>
<dbReference type="KEGG" id="tee:Tel_02280"/>
<evidence type="ECO:0000256" key="11">
    <source>
        <dbReference type="ARBA" id="ARBA00023136"/>
    </source>
</evidence>
<accession>A0A0S2TAB8</accession>
<keyword evidence="5 12" id="KW-0812">Transmembrane</keyword>
<dbReference type="STRING" id="1748243.Tel_02280"/>
<feature type="transmembrane region" description="Helical" evidence="12">
    <location>
        <begin position="6"/>
        <end position="27"/>
    </location>
</feature>
<evidence type="ECO:0000256" key="8">
    <source>
        <dbReference type="ARBA" id="ARBA00022786"/>
    </source>
</evidence>
<name>A0A0S2TAB8_9GAMM</name>
<comment type="catalytic activity">
    <reaction evidence="1">
        <text>S-ubiquitinyl-[E2 ubiquitin-conjugating enzyme]-L-cysteine + [acceptor protein]-L-lysine = [E2 ubiquitin-conjugating enzyme]-L-cysteine + N(6)-ubiquitinyl-[acceptor protein]-L-lysine.</text>
        <dbReference type="EC" id="2.3.2.27"/>
    </reaction>
</comment>
<keyword evidence="10 12" id="KW-1133">Transmembrane helix</keyword>
<dbReference type="InterPro" id="IPR022170">
    <property type="entry name" value="MUL1-like"/>
</dbReference>
<keyword evidence="9" id="KW-0862">Zinc</keyword>
<dbReference type="EMBL" id="CP013099">
    <property type="protein sequence ID" value="ALP52060.1"/>
    <property type="molecule type" value="Genomic_DNA"/>
</dbReference>
<evidence type="ECO:0000256" key="7">
    <source>
        <dbReference type="ARBA" id="ARBA00022771"/>
    </source>
</evidence>
<evidence type="ECO:0000256" key="3">
    <source>
        <dbReference type="ARBA" id="ARBA00012483"/>
    </source>
</evidence>
<evidence type="ECO:0000256" key="2">
    <source>
        <dbReference type="ARBA" id="ARBA00004141"/>
    </source>
</evidence>
<dbReference type="Pfam" id="PF12483">
    <property type="entry name" value="GIDE"/>
    <property type="match status" value="1"/>
</dbReference>
<dbReference type="PROSITE" id="PS00018">
    <property type="entry name" value="EF_HAND_1"/>
    <property type="match status" value="1"/>
</dbReference>
<keyword evidence="4" id="KW-0808">Transferase</keyword>
<dbReference type="GO" id="GO:0016567">
    <property type="term" value="P:protein ubiquitination"/>
    <property type="evidence" value="ECO:0007669"/>
    <property type="project" value="InterPro"/>
</dbReference>
<evidence type="ECO:0000259" key="13">
    <source>
        <dbReference type="PROSITE" id="PS50222"/>
    </source>
</evidence>
<dbReference type="InterPro" id="IPR002048">
    <property type="entry name" value="EF_hand_dom"/>
</dbReference>
<reference evidence="14" key="1">
    <citation type="submission" date="2015-10" db="EMBL/GenBank/DDBJ databases">
        <title>Description of Candidatus Tenderia electrophaga gen. nov, sp. nov., an Uncultivated Electroautotroph from a Biocathode Enrichment.</title>
        <authorList>
            <person name="Eddie B.J."/>
            <person name="Malanoski A.P."/>
            <person name="Wang Z."/>
            <person name="Hall R.J."/>
            <person name="Oh S.D."/>
            <person name="Heiner C."/>
            <person name="Lin B."/>
            <person name="Strycharz-Glaven S.M."/>
        </authorList>
    </citation>
    <scope>NUCLEOTIDE SEQUENCE [LARGE SCALE GENOMIC DNA]</scope>
    <source>
        <strain evidence="14">NRL1</strain>
    </source>
</reference>
<feature type="transmembrane region" description="Helical" evidence="12">
    <location>
        <begin position="281"/>
        <end position="299"/>
    </location>
</feature>
<gene>
    <name evidence="14" type="ORF">Tel_02280</name>
</gene>